<dbReference type="Pfam" id="PF03184">
    <property type="entry name" value="DDE_1"/>
    <property type="match status" value="1"/>
</dbReference>
<dbReference type="EMBL" id="CADEBD010000322">
    <property type="protein sequence ID" value="CAB3244885.1"/>
    <property type="molecule type" value="Genomic_DNA"/>
</dbReference>
<reference evidence="3 4" key="1">
    <citation type="submission" date="2020-04" db="EMBL/GenBank/DDBJ databases">
        <authorList>
            <person name="Wallbank WR R."/>
            <person name="Pardo Diaz C."/>
            <person name="Kozak K."/>
            <person name="Martin S."/>
            <person name="Jiggins C."/>
            <person name="Moest M."/>
            <person name="Warren A I."/>
            <person name="Byers J.R.P. K."/>
            <person name="Montejo-Kovacevich G."/>
            <person name="Yen C E."/>
        </authorList>
    </citation>
    <scope>NUCLEOTIDE SEQUENCE [LARGE SCALE GENOMIC DNA]</scope>
</reference>
<proteinExistence type="predicted"/>
<evidence type="ECO:0000259" key="2">
    <source>
        <dbReference type="Pfam" id="PF03184"/>
    </source>
</evidence>
<evidence type="ECO:0000313" key="3">
    <source>
        <dbReference type="EMBL" id="CAB3244885.1"/>
    </source>
</evidence>
<dbReference type="InterPro" id="IPR050863">
    <property type="entry name" value="CenT-Element_Derived"/>
</dbReference>
<dbReference type="InterPro" id="IPR036397">
    <property type="entry name" value="RNaseH_sf"/>
</dbReference>
<dbReference type="GO" id="GO:0005634">
    <property type="term" value="C:nucleus"/>
    <property type="evidence" value="ECO:0007669"/>
    <property type="project" value="TreeGrafter"/>
</dbReference>
<dbReference type="InterPro" id="IPR004875">
    <property type="entry name" value="DDE_SF_endonuclease_dom"/>
</dbReference>
<evidence type="ECO:0000313" key="4">
    <source>
        <dbReference type="Proteomes" id="UP000494256"/>
    </source>
</evidence>
<gene>
    <name evidence="3" type="ORF">APLA_LOCUS10859</name>
</gene>
<accession>A0A8S1AC68</accession>
<comment type="caution">
    <text evidence="3">The sequence shown here is derived from an EMBL/GenBank/DDBJ whole genome shotgun (WGS) entry which is preliminary data.</text>
</comment>
<dbReference type="OrthoDB" id="8194914at2759"/>
<dbReference type="AlphaFoldDB" id="A0A8S1AC68"/>
<dbReference type="PANTHER" id="PTHR19303">
    <property type="entry name" value="TRANSPOSON"/>
    <property type="match status" value="1"/>
</dbReference>
<dbReference type="PANTHER" id="PTHR19303:SF74">
    <property type="entry name" value="POGO TRANSPOSABLE ELEMENT WITH KRAB DOMAIN"/>
    <property type="match status" value="1"/>
</dbReference>
<feature type="domain" description="DDE-1" evidence="2">
    <location>
        <begin position="61"/>
        <end position="227"/>
    </location>
</feature>
<feature type="region of interest" description="Disordered" evidence="1">
    <location>
        <begin position="303"/>
        <end position="334"/>
    </location>
</feature>
<name>A0A8S1AC68_ARCPL</name>
<feature type="compositionally biased region" description="Polar residues" evidence="1">
    <location>
        <begin position="323"/>
        <end position="334"/>
    </location>
</feature>
<dbReference type="Proteomes" id="UP000494256">
    <property type="component" value="Unassembled WGS sequence"/>
</dbReference>
<dbReference type="Gene3D" id="3.30.420.10">
    <property type="entry name" value="Ribonuclease H-like superfamily/Ribonuclease H"/>
    <property type="match status" value="1"/>
</dbReference>
<organism evidence="3 4">
    <name type="scientific">Arctia plantaginis</name>
    <name type="common">Wood tiger moth</name>
    <name type="synonym">Phalaena plantaginis</name>
    <dbReference type="NCBI Taxonomy" id="874455"/>
    <lineage>
        <taxon>Eukaryota</taxon>
        <taxon>Metazoa</taxon>
        <taxon>Ecdysozoa</taxon>
        <taxon>Arthropoda</taxon>
        <taxon>Hexapoda</taxon>
        <taxon>Insecta</taxon>
        <taxon>Pterygota</taxon>
        <taxon>Neoptera</taxon>
        <taxon>Endopterygota</taxon>
        <taxon>Lepidoptera</taxon>
        <taxon>Glossata</taxon>
        <taxon>Ditrysia</taxon>
        <taxon>Noctuoidea</taxon>
        <taxon>Erebidae</taxon>
        <taxon>Arctiinae</taxon>
        <taxon>Arctia</taxon>
    </lineage>
</organism>
<evidence type="ECO:0000256" key="1">
    <source>
        <dbReference type="SAM" id="MobiDB-lite"/>
    </source>
</evidence>
<protein>
    <recommendedName>
        <fullName evidence="2">DDE-1 domain-containing protein</fullName>
    </recommendedName>
</protein>
<sequence length="334" mass="37539">MLIRENPRRPYDKNYDYMTCVPRVIQIAILNFNPESSSDKTVVGEKGESSSRVISTSGRENTTFVLAANAAGKRAPPLIIFKAKNIWDQWRAPPEKEYPGTAYAASPNGWMETEIFTNYFEKVLIPALGPERPVLVIYDGHSTHVSLKLVELALAKEITIIKLPAHTSDLLQPLDVSVFKSFKQKWDQTVASWQRQNIGQRLPKSLFSQFLGETWLIVSEDVIMSGFSKSGIYPFNSDVIPKGNFSKESLERWEKHQKETQDTAQDNIAFVEDVEYAEHNVNAPSPSILSSSGFEEVTPITTNLENQPDFTSPPLDAKEKLTSEVQNLTVTSLE</sequence>
<dbReference type="GO" id="GO:0003677">
    <property type="term" value="F:DNA binding"/>
    <property type="evidence" value="ECO:0007669"/>
    <property type="project" value="TreeGrafter"/>
</dbReference>